<evidence type="ECO:0000256" key="3">
    <source>
        <dbReference type="ARBA" id="ARBA00022448"/>
    </source>
</evidence>
<comment type="similarity">
    <text evidence="2">Belongs to the ABC transporter superfamily.</text>
</comment>
<evidence type="ECO:0000256" key="1">
    <source>
        <dbReference type="ARBA" id="ARBA00004417"/>
    </source>
</evidence>
<dbReference type="Gene3D" id="3.40.50.300">
    <property type="entry name" value="P-loop containing nucleotide triphosphate hydrolases"/>
    <property type="match status" value="1"/>
</dbReference>
<evidence type="ECO:0000313" key="9">
    <source>
        <dbReference type="EMBL" id="MVA96969.1"/>
    </source>
</evidence>
<evidence type="ECO:0000256" key="4">
    <source>
        <dbReference type="ARBA" id="ARBA00022475"/>
    </source>
</evidence>
<dbReference type="GO" id="GO:0005524">
    <property type="term" value="F:ATP binding"/>
    <property type="evidence" value="ECO:0007669"/>
    <property type="project" value="UniProtKB-KW"/>
</dbReference>
<dbReference type="InterPro" id="IPR003593">
    <property type="entry name" value="AAA+_ATPase"/>
</dbReference>
<dbReference type="PANTHER" id="PTHR43297:SF2">
    <property type="entry name" value="DIPEPTIDE TRANSPORT ATP-BINDING PROTEIN DPPD"/>
    <property type="match status" value="1"/>
</dbReference>
<name>A0A844QGS2_9HYPH</name>
<gene>
    <name evidence="9" type="ORF">GN330_06870</name>
</gene>
<dbReference type="Pfam" id="PF08352">
    <property type="entry name" value="oligo_HPY"/>
    <property type="match status" value="1"/>
</dbReference>
<keyword evidence="3" id="KW-0813">Transport</keyword>
<dbReference type="CDD" id="cd03257">
    <property type="entry name" value="ABC_NikE_OppD_transporters"/>
    <property type="match status" value="1"/>
</dbReference>
<sequence>MAALLDIRNLHVRIPVGFGHVHAVRGVNLSVEAGQTLCVVGESGSGKSMSALSVMNLLPPRAMRDADRILFDGVDIAQLGPRQMAELRGNRIGMVFQEPMTSLNPAYTVGNQLMEVHRRHRGSSRSAAWARAAELLELVGISNPEMRLRQYPHQLSGGLRQRVMIAMALMCEPGLLIADEPTSALDVTIQVQILRLLRDLQRRLGIAVVLITHDLGVVARVADTVAIMYAGQVVETGSARAVFASPRHPYTNGLLRSMPKPGNGRGEPLQAIPGTVPSLLETIPGCAFAERCARADEACRVGPIATTIEERHSFSCNHPADIRAREEV</sequence>
<comment type="subcellular location">
    <subcellularLocation>
        <location evidence="1">Cell inner membrane</location>
        <topology evidence="1">Peripheral membrane protein</topology>
    </subcellularLocation>
</comment>
<proteinExistence type="inferred from homology"/>
<dbReference type="AlphaFoldDB" id="A0A844QGS2"/>
<dbReference type="SUPFAM" id="SSF52540">
    <property type="entry name" value="P-loop containing nucleoside triphosphate hydrolases"/>
    <property type="match status" value="1"/>
</dbReference>
<organism evidence="9 10">
    <name type="scientific">Nitratireductor arenosus</name>
    <dbReference type="NCBI Taxonomy" id="2682096"/>
    <lineage>
        <taxon>Bacteria</taxon>
        <taxon>Pseudomonadati</taxon>
        <taxon>Pseudomonadota</taxon>
        <taxon>Alphaproteobacteria</taxon>
        <taxon>Hyphomicrobiales</taxon>
        <taxon>Phyllobacteriaceae</taxon>
        <taxon>Nitratireductor</taxon>
    </lineage>
</organism>
<dbReference type="GO" id="GO:0055085">
    <property type="term" value="P:transmembrane transport"/>
    <property type="evidence" value="ECO:0007669"/>
    <property type="project" value="UniProtKB-ARBA"/>
</dbReference>
<dbReference type="GO" id="GO:0016887">
    <property type="term" value="F:ATP hydrolysis activity"/>
    <property type="evidence" value="ECO:0007669"/>
    <property type="project" value="InterPro"/>
</dbReference>
<evidence type="ECO:0000256" key="2">
    <source>
        <dbReference type="ARBA" id="ARBA00005417"/>
    </source>
</evidence>
<dbReference type="InterPro" id="IPR027417">
    <property type="entry name" value="P-loop_NTPase"/>
</dbReference>
<dbReference type="GO" id="GO:0015833">
    <property type="term" value="P:peptide transport"/>
    <property type="evidence" value="ECO:0007669"/>
    <property type="project" value="InterPro"/>
</dbReference>
<evidence type="ECO:0000313" key="10">
    <source>
        <dbReference type="Proteomes" id="UP000463224"/>
    </source>
</evidence>
<evidence type="ECO:0000256" key="5">
    <source>
        <dbReference type="ARBA" id="ARBA00022741"/>
    </source>
</evidence>
<dbReference type="InterPro" id="IPR013563">
    <property type="entry name" value="Oligopep_ABC_C"/>
</dbReference>
<dbReference type="Proteomes" id="UP000463224">
    <property type="component" value="Unassembled WGS sequence"/>
</dbReference>
<dbReference type="NCBIfam" id="TIGR01727">
    <property type="entry name" value="oligo_HPY"/>
    <property type="match status" value="1"/>
</dbReference>
<dbReference type="GO" id="GO:0005886">
    <property type="term" value="C:plasma membrane"/>
    <property type="evidence" value="ECO:0007669"/>
    <property type="project" value="UniProtKB-SubCell"/>
</dbReference>
<reference evidence="9 10" key="1">
    <citation type="submission" date="2019-12" db="EMBL/GenBank/DDBJ databases">
        <title>Nitratireductor arenosus sp. nov., Isolated from sea sand, Jeju island, South Korea.</title>
        <authorList>
            <person name="Kim W."/>
        </authorList>
    </citation>
    <scope>NUCLEOTIDE SEQUENCE [LARGE SCALE GENOMIC DNA]</scope>
    <source>
        <strain evidence="9 10">CAU 1489</strain>
    </source>
</reference>
<keyword evidence="7" id="KW-0472">Membrane</keyword>
<dbReference type="PANTHER" id="PTHR43297">
    <property type="entry name" value="OLIGOPEPTIDE TRANSPORT ATP-BINDING PROTEIN APPD"/>
    <property type="match status" value="1"/>
</dbReference>
<comment type="caution">
    <text evidence="9">The sequence shown here is derived from an EMBL/GenBank/DDBJ whole genome shotgun (WGS) entry which is preliminary data.</text>
</comment>
<evidence type="ECO:0000259" key="8">
    <source>
        <dbReference type="PROSITE" id="PS50893"/>
    </source>
</evidence>
<accession>A0A844QGS2</accession>
<feature type="domain" description="ABC transporter" evidence="8">
    <location>
        <begin position="5"/>
        <end position="255"/>
    </location>
</feature>
<evidence type="ECO:0000256" key="6">
    <source>
        <dbReference type="ARBA" id="ARBA00022840"/>
    </source>
</evidence>
<keyword evidence="6 9" id="KW-0067">ATP-binding</keyword>
<dbReference type="EMBL" id="WPHG01000001">
    <property type="protein sequence ID" value="MVA96969.1"/>
    <property type="molecule type" value="Genomic_DNA"/>
</dbReference>
<keyword evidence="5" id="KW-0547">Nucleotide-binding</keyword>
<keyword evidence="10" id="KW-1185">Reference proteome</keyword>
<dbReference type="RefSeq" id="WP_156711856.1">
    <property type="nucleotide sequence ID" value="NZ_WPHG01000001.1"/>
</dbReference>
<dbReference type="Pfam" id="PF00005">
    <property type="entry name" value="ABC_tran"/>
    <property type="match status" value="1"/>
</dbReference>
<keyword evidence="4" id="KW-1003">Cell membrane</keyword>
<dbReference type="FunFam" id="3.40.50.300:FF:000016">
    <property type="entry name" value="Oligopeptide ABC transporter ATP-binding component"/>
    <property type="match status" value="1"/>
</dbReference>
<dbReference type="PROSITE" id="PS50893">
    <property type="entry name" value="ABC_TRANSPORTER_2"/>
    <property type="match status" value="1"/>
</dbReference>
<evidence type="ECO:0000256" key="7">
    <source>
        <dbReference type="ARBA" id="ARBA00023136"/>
    </source>
</evidence>
<dbReference type="InterPro" id="IPR050388">
    <property type="entry name" value="ABC_Ni/Peptide_Import"/>
</dbReference>
<dbReference type="InterPro" id="IPR003439">
    <property type="entry name" value="ABC_transporter-like_ATP-bd"/>
</dbReference>
<protein>
    <submittedName>
        <fullName evidence="9">ATP-binding cassette domain-containing protein</fullName>
    </submittedName>
</protein>
<dbReference type="SMART" id="SM00382">
    <property type="entry name" value="AAA"/>
    <property type="match status" value="1"/>
</dbReference>